<proteinExistence type="inferred from homology"/>
<comment type="caution">
    <text evidence="4">The sequence shown here is derived from an EMBL/GenBank/DDBJ whole genome shotgun (WGS) entry which is preliminary data.</text>
</comment>
<reference evidence="4" key="1">
    <citation type="journal article" date="2014" name="Int. J. Syst. Evol. Microbiol.">
        <title>Complete genome sequence of Corynebacterium casei LMG S-19264T (=DSM 44701T), isolated from a smear-ripened cheese.</title>
        <authorList>
            <consortium name="US DOE Joint Genome Institute (JGI-PGF)"/>
            <person name="Walter F."/>
            <person name="Albersmeier A."/>
            <person name="Kalinowski J."/>
            <person name="Ruckert C."/>
        </authorList>
    </citation>
    <scope>NUCLEOTIDE SEQUENCE</scope>
    <source>
        <strain evidence="4">KCTC 12870</strain>
    </source>
</reference>
<dbReference type="Gene3D" id="3.30.750.70">
    <property type="entry name" value="4-hydroxybutyrate coenzyme like domains"/>
    <property type="match status" value="1"/>
</dbReference>
<evidence type="ECO:0000259" key="3">
    <source>
        <dbReference type="PROSITE" id="PS51186"/>
    </source>
</evidence>
<dbReference type="EMBL" id="BMXG01000003">
    <property type="protein sequence ID" value="GHB93715.1"/>
    <property type="molecule type" value="Genomic_DNA"/>
</dbReference>
<dbReference type="GO" id="GO:0016747">
    <property type="term" value="F:acyltransferase activity, transferring groups other than amino-acyl groups"/>
    <property type="evidence" value="ECO:0007669"/>
    <property type="project" value="InterPro"/>
</dbReference>
<dbReference type="InterPro" id="IPR037171">
    <property type="entry name" value="NagB/RpiA_transferase-like"/>
</dbReference>
<dbReference type="CDD" id="cd04301">
    <property type="entry name" value="NAT_SF"/>
    <property type="match status" value="1"/>
</dbReference>
<dbReference type="Gene3D" id="3.40.630.30">
    <property type="match status" value="1"/>
</dbReference>
<evidence type="ECO:0000256" key="1">
    <source>
        <dbReference type="ARBA" id="ARBA00009632"/>
    </source>
</evidence>
<dbReference type="PROSITE" id="PS51186">
    <property type="entry name" value="GNAT"/>
    <property type="match status" value="1"/>
</dbReference>
<dbReference type="Pfam" id="PF02550">
    <property type="entry name" value="AcetylCoA_hydro"/>
    <property type="match status" value="1"/>
</dbReference>
<dbReference type="GO" id="GO:0008775">
    <property type="term" value="F:acetate CoA-transferase activity"/>
    <property type="evidence" value="ECO:0007669"/>
    <property type="project" value="InterPro"/>
</dbReference>
<keyword evidence="5" id="KW-1185">Reference proteome</keyword>
<keyword evidence="2" id="KW-0808">Transferase</keyword>
<dbReference type="InterPro" id="IPR026888">
    <property type="entry name" value="AcetylCoA_hyd_C"/>
</dbReference>
<dbReference type="InterPro" id="IPR003702">
    <property type="entry name" value="ActCoA_hydro_N"/>
</dbReference>
<sequence length="605" mass="67292">MQSLTQKDWPKIAPAGSRLFIGSGAACPHALVDALLAAQSHLADIELAHIRTYGPTPWIDEKRRNTFRANAFFMGENIRDAVNEGNADYTPCFLSELPSLFLEGVVPLRAALVMVSPPDSQGYCSLGVSVDVVHAACRAAQVVVAQINPRLPRTFGETFLHVSEIDYMLESEAELPEWAPEGHETVAKKIGEYLAQLVEDGSTLQVGIGDVPDRAIRALKDHRHLGVHTEMFSDGIRELIEAGAIDNSEKKLNRGHTVASFCVGSRQLYDFVHENPHISFRPTEYTNNIAQIAKNHKVVAINSAMEVDLTGQVAASVDGKFYSGIGGLMDFTRGAVLSPDGLPIIALPSTAQGGAKSRIVPFLSQGAGLVGSRADIHFVVTEFGIATLRGRNVRERALELIQVSHPDFREELLRNARERKLIAAYEKLVPRPVKEIGGIEFERIRTNENDYVLRPLHPSDERHLQEFFYSHSAETIHKRYGYSVQRMSRERASELVGVDQESNLALGVFERRGPRQRLRAVGRYYLDDNRKTAEVAFVVDESVRRQGLGSLLLKRMMVIAKRRELKSLWAFVAADNLPMLRLFEKHGGRREGGLTDNMAHIRITL</sequence>
<dbReference type="RefSeq" id="WP_189511824.1">
    <property type="nucleotide sequence ID" value="NZ_BMXG01000003.1"/>
</dbReference>
<dbReference type="Gene3D" id="3.40.1080.20">
    <property type="entry name" value="Acetyl-CoA hydrolase/transferase C-terminal domain"/>
    <property type="match status" value="1"/>
</dbReference>
<evidence type="ECO:0000313" key="4">
    <source>
        <dbReference type="EMBL" id="GHB93715.1"/>
    </source>
</evidence>
<gene>
    <name evidence="4" type="ORF">GCM10007047_06530</name>
</gene>
<evidence type="ECO:0000313" key="5">
    <source>
        <dbReference type="Proteomes" id="UP000642829"/>
    </source>
</evidence>
<dbReference type="InterPro" id="IPR038460">
    <property type="entry name" value="AcetylCoA_hyd_C_sf"/>
</dbReference>
<reference evidence="4" key="2">
    <citation type="submission" date="2020-09" db="EMBL/GenBank/DDBJ databases">
        <authorList>
            <person name="Sun Q."/>
            <person name="Kim S."/>
        </authorList>
    </citation>
    <scope>NUCLEOTIDE SEQUENCE</scope>
    <source>
        <strain evidence="4">KCTC 12870</strain>
    </source>
</reference>
<accession>A0A8J3GCE5</accession>
<dbReference type="PANTHER" id="PTHR21432:SF20">
    <property type="entry name" value="ACETYL-COA HYDROLASE"/>
    <property type="match status" value="1"/>
</dbReference>
<evidence type="ECO:0000256" key="2">
    <source>
        <dbReference type="ARBA" id="ARBA00022679"/>
    </source>
</evidence>
<dbReference type="SUPFAM" id="SSF100950">
    <property type="entry name" value="NagB/RpiA/CoA transferase-like"/>
    <property type="match status" value="2"/>
</dbReference>
<feature type="domain" description="N-acetyltransferase" evidence="3">
    <location>
        <begin position="451"/>
        <end position="605"/>
    </location>
</feature>
<dbReference type="Proteomes" id="UP000642829">
    <property type="component" value="Unassembled WGS sequence"/>
</dbReference>
<name>A0A8J3GCE5_9BACT</name>
<dbReference type="InterPro" id="IPR046433">
    <property type="entry name" value="ActCoA_hydro"/>
</dbReference>
<dbReference type="Pfam" id="PF00583">
    <property type="entry name" value="Acetyltransf_1"/>
    <property type="match status" value="1"/>
</dbReference>
<dbReference type="Gene3D" id="3.40.1080.10">
    <property type="entry name" value="Glutaconate Coenzyme A-transferase"/>
    <property type="match status" value="1"/>
</dbReference>
<dbReference type="InterPro" id="IPR000182">
    <property type="entry name" value="GNAT_dom"/>
</dbReference>
<dbReference type="Pfam" id="PF13336">
    <property type="entry name" value="AcetylCoA_hyd_C"/>
    <property type="match status" value="1"/>
</dbReference>
<dbReference type="PANTHER" id="PTHR21432">
    <property type="entry name" value="ACETYL-COA HYDROLASE-RELATED"/>
    <property type="match status" value="1"/>
</dbReference>
<comment type="similarity">
    <text evidence="1">Belongs to the acetyl-CoA hydrolase/transferase family.</text>
</comment>
<organism evidence="4 5">
    <name type="scientific">Cerasicoccus arenae</name>
    <dbReference type="NCBI Taxonomy" id="424488"/>
    <lineage>
        <taxon>Bacteria</taxon>
        <taxon>Pseudomonadati</taxon>
        <taxon>Verrucomicrobiota</taxon>
        <taxon>Opitutia</taxon>
        <taxon>Puniceicoccales</taxon>
        <taxon>Cerasicoccaceae</taxon>
        <taxon>Cerasicoccus</taxon>
    </lineage>
</organism>
<dbReference type="SUPFAM" id="SSF55729">
    <property type="entry name" value="Acyl-CoA N-acyltransferases (Nat)"/>
    <property type="match status" value="1"/>
</dbReference>
<dbReference type="InterPro" id="IPR016181">
    <property type="entry name" value="Acyl_CoA_acyltransferase"/>
</dbReference>
<protein>
    <recommendedName>
        <fullName evidence="3">N-acetyltransferase domain-containing protein</fullName>
    </recommendedName>
</protein>
<dbReference type="GO" id="GO:0006083">
    <property type="term" value="P:acetate metabolic process"/>
    <property type="evidence" value="ECO:0007669"/>
    <property type="project" value="InterPro"/>
</dbReference>
<dbReference type="AlphaFoldDB" id="A0A8J3GCE5"/>